<sequence>MPGPTVIGGDERFRGDDGSADPVLTAALRGYAADPARSRPVAAALAGRRLLVTMVTVKVPGGTEVRQPLLTGAGGRQAVPAFGSAEAVRRWRADARPVPAAAADVCRSAREAGAAVVIDVAGPVPYLLDGRALQQLADYGRLLEPGEDPEVLAAVHRATRPDPEVSRVRFLPAPDGGQDAEPAADLALQLELYRLDDAVVHRVARRLRTELGPLLPGGVALSAVAAPPGAAR</sequence>
<evidence type="ECO:0000259" key="1">
    <source>
        <dbReference type="Pfam" id="PF07179"/>
    </source>
</evidence>
<dbReference type="Proteomes" id="UP000237846">
    <property type="component" value="Unassembled WGS sequence"/>
</dbReference>
<dbReference type="RefSeq" id="WP_106245590.1">
    <property type="nucleotide sequence ID" value="NZ_PVZC01000004.1"/>
</dbReference>
<dbReference type="Pfam" id="PF07179">
    <property type="entry name" value="SseB"/>
    <property type="match status" value="1"/>
</dbReference>
<reference evidence="2 3" key="1">
    <citation type="submission" date="2018-03" db="EMBL/GenBank/DDBJ databases">
        <title>Genomic Encyclopedia of Archaeal and Bacterial Type Strains, Phase II (KMG-II): from individual species to whole genera.</title>
        <authorList>
            <person name="Goeker M."/>
        </authorList>
    </citation>
    <scope>NUCLEOTIDE SEQUENCE [LARGE SCALE GENOMIC DNA]</scope>
    <source>
        <strain evidence="2 3">DSM 45601</strain>
    </source>
</reference>
<dbReference type="EMBL" id="PVZC01000004">
    <property type="protein sequence ID" value="PRX98459.1"/>
    <property type="molecule type" value="Genomic_DNA"/>
</dbReference>
<evidence type="ECO:0000313" key="2">
    <source>
        <dbReference type="EMBL" id="PRX98459.1"/>
    </source>
</evidence>
<feature type="domain" description="SseB protein N-terminal" evidence="1">
    <location>
        <begin position="24"/>
        <end position="134"/>
    </location>
</feature>
<protein>
    <submittedName>
        <fullName evidence="2">Type III secretion system (T3SS) SseB-like protein</fullName>
    </submittedName>
</protein>
<gene>
    <name evidence="2" type="ORF">CLV72_10436</name>
</gene>
<comment type="caution">
    <text evidence="2">The sequence shown here is derived from an EMBL/GenBank/DDBJ whole genome shotgun (WGS) entry which is preliminary data.</text>
</comment>
<proteinExistence type="predicted"/>
<name>A0A2T0Q3S7_9ACTN</name>
<dbReference type="AlphaFoldDB" id="A0A2T0Q3S7"/>
<dbReference type="OrthoDB" id="5188303at2"/>
<evidence type="ECO:0000313" key="3">
    <source>
        <dbReference type="Proteomes" id="UP000237846"/>
    </source>
</evidence>
<keyword evidence="3" id="KW-1185">Reference proteome</keyword>
<dbReference type="InterPro" id="IPR009839">
    <property type="entry name" value="SseB_N"/>
</dbReference>
<accession>A0A2T0Q3S7</accession>
<organism evidence="2 3">
    <name type="scientific">Allonocardiopsis opalescens</name>
    <dbReference type="NCBI Taxonomy" id="1144618"/>
    <lineage>
        <taxon>Bacteria</taxon>
        <taxon>Bacillati</taxon>
        <taxon>Actinomycetota</taxon>
        <taxon>Actinomycetes</taxon>
        <taxon>Streptosporangiales</taxon>
        <taxon>Allonocardiopsis</taxon>
    </lineage>
</organism>